<dbReference type="SUPFAM" id="SSF56731">
    <property type="entry name" value="DNA primase core"/>
    <property type="match status" value="1"/>
</dbReference>
<gene>
    <name evidence="1" type="ORF">BAOM_2976</name>
</gene>
<reference evidence="1 2" key="1">
    <citation type="submission" date="2018-01" db="EMBL/GenBank/DDBJ databases">
        <title>Bacillus asahii Genome sequencing and assembly.</title>
        <authorList>
            <person name="Jiang H."/>
            <person name="Feng Y."/>
            <person name="Zhao F."/>
            <person name="Lin X."/>
        </authorList>
    </citation>
    <scope>NUCLEOTIDE SEQUENCE [LARGE SCALE GENOMIC DNA]</scope>
    <source>
        <strain evidence="1 2">OM18</strain>
    </source>
</reference>
<organism evidence="1 2">
    <name type="scientific">Peribacillus asahii</name>
    <dbReference type="NCBI Taxonomy" id="228899"/>
    <lineage>
        <taxon>Bacteria</taxon>
        <taxon>Bacillati</taxon>
        <taxon>Bacillota</taxon>
        <taxon>Bacilli</taxon>
        <taxon>Bacillales</taxon>
        <taxon>Bacillaceae</taxon>
        <taxon>Peribacillus</taxon>
    </lineage>
</organism>
<dbReference type="Proteomes" id="UP000283095">
    <property type="component" value="Chromosome"/>
</dbReference>
<dbReference type="OrthoDB" id="2327166at2"/>
<dbReference type="KEGG" id="pasa:BAOM_2976"/>
<dbReference type="RefSeq" id="WP_127760732.1">
    <property type="nucleotide sequence ID" value="NZ_CP026095.1"/>
</dbReference>
<dbReference type="AlphaFoldDB" id="A0A3T0KTK9"/>
<evidence type="ECO:0000313" key="1">
    <source>
        <dbReference type="EMBL" id="AZV43585.1"/>
    </source>
</evidence>
<dbReference type="GO" id="GO:0006260">
    <property type="term" value="P:DNA replication"/>
    <property type="evidence" value="ECO:0007669"/>
    <property type="project" value="InterPro"/>
</dbReference>
<dbReference type="SUPFAM" id="SSF57783">
    <property type="entry name" value="Zinc beta-ribbon"/>
    <property type="match status" value="1"/>
</dbReference>
<evidence type="ECO:0008006" key="3">
    <source>
        <dbReference type="Google" id="ProtNLM"/>
    </source>
</evidence>
<dbReference type="GO" id="GO:0008270">
    <property type="term" value="F:zinc ion binding"/>
    <property type="evidence" value="ECO:0007669"/>
    <property type="project" value="InterPro"/>
</dbReference>
<proteinExistence type="predicted"/>
<dbReference type="GO" id="GO:0003677">
    <property type="term" value="F:DNA binding"/>
    <property type="evidence" value="ECO:0007669"/>
    <property type="project" value="InterPro"/>
</dbReference>
<sequence>MKLDKELIKNSLTVDEINKILLDLGSEEPKKDKEGNPIFTTVCHGGNSHKLYYYQDSKQFHCYSGCQESVDVYSLIAKVKKLTFPEDFPKTVQYVANLTGKRFGYSAANTIQSNKIDDWDWLSKFQRKDKPKVELNTYDDKVLEMFLKYPHEEWLDDGISAETMKKYEISYHVTQNKIVIPQRSITNELLGVRGRALNQEDVETGKKYMPLTIEGKTYSTMSFYSLYGLNHTQHAIKRIKKVIIFEDEKSVLKCEDYFGEDNFAVATYGSNLSDYQVNLLLSLGIEEVFIARDKEYEDPESEEAYRYSDKLLRQAMKFTPFVRTYILFDKWDLLGYKCSPADRGKEVLLELMKNKYEVTTVEEECI</sequence>
<accession>A0A3T0KTK9</accession>
<evidence type="ECO:0000313" key="2">
    <source>
        <dbReference type="Proteomes" id="UP000283095"/>
    </source>
</evidence>
<dbReference type="EMBL" id="CP026095">
    <property type="protein sequence ID" value="AZV43585.1"/>
    <property type="molecule type" value="Genomic_DNA"/>
</dbReference>
<protein>
    <recommendedName>
        <fullName evidence="3">DNA primase</fullName>
    </recommendedName>
</protein>
<name>A0A3T0KTK9_9BACI</name>
<dbReference type="InterPro" id="IPR036977">
    <property type="entry name" value="DNA_primase_Znf_CHC2"/>
</dbReference>
<dbReference type="Gene3D" id="3.90.580.10">
    <property type="entry name" value="Zinc finger, CHC2-type domain"/>
    <property type="match status" value="1"/>
</dbReference>
<dbReference type="Gene3D" id="3.40.1360.10">
    <property type="match status" value="1"/>
</dbReference>